<organism evidence="2 3">
    <name type="scientific">Halomarina ordinaria</name>
    <dbReference type="NCBI Taxonomy" id="3033939"/>
    <lineage>
        <taxon>Archaea</taxon>
        <taxon>Methanobacteriati</taxon>
        <taxon>Methanobacteriota</taxon>
        <taxon>Stenosarchaea group</taxon>
        <taxon>Halobacteria</taxon>
        <taxon>Halobacteriales</taxon>
        <taxon>Natronomonadaceae</taxon>
        <taxon>Halomarina</taxon>
    </lineage>
</organism>
<proteinExistence type="predicted"/>
<dbReference type="EMBL" id="JBHSXM010000001">
    <property type="protein sequence ID" value="MFC6836339.1"/>
    <property type="molecule type" value="Genomic_DNA"/>
</dbReference>
<feature type="region of interest" description="Disordered" evidence="1">
    <location>
        <begin position="1"/>
        <end position="22"/>
    </location>
</feature>
<comment type="caution">
    <text evidence="2">The sequence shown here is derived from an EMBL/GenBank/DDBJ whole genome shotgun (WGS) entry which is preliminary data.</text>
</comment>
<evidence type="ECO:0000313" key="3">
    <source>
        <dbReference type="Proteomes" id="UP001596406"/>
    </source>
</evidence>
<reference evidence="2 3" key="1">
    <citation type="journal article" date="2019" name="Int. J. Syst. Evol. Microbiol.">
        <title>The Global Catalogue of Microorganisms (GCM) 10K type strain sequencing project: providing services to taxonomists for standard genome sequencing and annotation.</title>
        <authorList>
            <consortium name="The Broad Institute Genomics Platform"/>
            <consortium name="The Broad Institute Genome Sequencing Center for Infectious Disease"/>
            <person name="Wu L."/>
            <person name="Ma J."/>
        </authorList>
    </citation>
    <scope>NUCLEOTIDE SEQUENCE [LARGE SCALE GENOMIC DNA]</scope>
    <source>
        <strain evidence="2 3">PSRA2</strain>
    </source>
</reference>
<evidence type="ECO:0000313" key="2">
    <source>
        <dbReference type="EMBL" id="MFC6836339.1"/>
    </source>
</evidence>
<evidence type="ECO:0000256" key="1">
    <source>
        <dbReference type="SAM" id="MobiDB-lite"/>
    </source>
</evidence>
<dbReference type="RefSeq" id="WP_304448026.1">
    <property type="nucleotide sequence ID" value="NZ_JARRAH010000001.1"/>
</dbReference>
<protein>
    <submittedName>
        <fullName evidence="2">Uncharacterized protein</fullName>
    </submittedName>
</protein>
<feature type="region of interest" description="Disordered" evidence="1">
    <location>
        <begin position="36"/>
        <end position="55"/>
    </location>
</feature>
<gene>
    <name evidence="2" type="ORF">ACFQHK_07445</name>
</gene>
<dbReference type="PROSITE" id="PS51257">
    <property type="entry name" value="PROKAR_LIPOPROTEIN"/>
    <property type="match status" value="1"/>
</dbReference>
<dbReference type="Proteomes" id="UP001596406">
    <property type="component" value="Unassembled WGS sequence"/>
</dbReference>
<accession>A0ABD5U7L3</accession>
<sequence>MRRPGACRPWRFPDAPESPGSVHTLAPWTWLVGCEGNQSRFGEDSADDHESRPLG</sequence>
<dbReference type="AlphaFoldDB" id="A0ABD5U7L3"/>
<name>A0ABD5U7L3_9EURY</name>
<keyword evidence="3" id="KW-1185">Reference proteome</keyword>